<gene>
    <name evidence="2" type="ORF">A2024_01395</name>
</gene>
<evidence type="ECO:0000313" key="3">
    <source>
        <dbReference type="Proteomes" id="UP000177230"/>
    </source>
</evidence>
<evidence type="ECO:0000313" key="2">
    <source>
        <dbReference type="EMBL" id="OGF08907.1"/>
    </source>
</evidence>
<organism evidence="2 3">
    <name type="scientific">Candidatus Edwardsbacteria bacterium GWF2_54_11</name>
    <dbReference type="NCBI Taxonomy" id="1817851"/>
    <lineage>
        <taxon>Bacteria</taxon>
        <taxon>Candidatus Edwardsiibacteriota</taxon>
    </lineage>
</organism>
<dbReference type="SUPFAM" id="SSF103515">
    <property type="entry name" value="Autotransporter"/>
    <property type="match status" value="1"/>
</dbReference>
<feature type="chain" id="PRO_5009520606" description="Autotransporter domain-containing protein" evidence="1">
    <location>
        <begin position="22"/>
        <end position="426"/>
    </location>
</feature>
<reference evidence="2 3" key="1">
    <citation type="journal article" date="2016" name="Nat. Commun.">
        <title>Thousands of microbial genomes shed light on interconnected biogeochemical processes in an aquifer system.</title>
        <authorList>
            <person name="Anantharaman K."/>
            <person name="Brown C.T."/>
            <person name="Hug L.A."/>
            <person name="Sharon I."/>
            <person name="Castelle C.J."/>
            <person name="Probst A.J."/>
            <person name="Thomas B.C."/>
            <person name="Singh A."/>
            <person name="Wilkins M.J."/>
            <person name="Karaoz U."/>
            <person name="Brodie E.L."/>
            <person name="Williams K.H."/>
            <person name="Hubbard S.S."/>
            <person name="Banfield J.F."/>
        </authorList>
    </citation>
    <scope>NUCLEOTIDE SEQUENCE [LARGE SCALE GENOMIC DNA]</scope>
</reference>
<name>A0A1F5R360_9BACT</name>
<evidence type="ECO:0008006" key="4">
    <source>
        <dbReference type="Google" id="ProtNLM"/>
    </source>
</evidence>
<dbReference type="Gene3D" id="2.40.160.20">
    <property type="match status" value="1"/>
</dbReference>
<dbReference type="AlphaFoldDB" id="A0A1F5R360"/>
<proteinExistence type="predicted"/>
<protein>
    <recommendedName>
        <fullName evidence="4">Autotransporter domain-containing protein</fullName>
    </recommendedName>
</protein>
<dbReference type="EMBL" id="MFFM01000046">
    <property type="protein sequence ID" value="OGF08907.1"/>
    <property type="molecule type" value="Genomic_DNA"/>
</dbReference>
<dbReference type="InterPro" id="IPR036709">
    <property type="entry name" value="Autotransporte_beta_dom_sf"/>
</dbReference>
<comment type="caution">
    <text evidence="2">The sequence shown here is derived from an EMBL/GenBank/DDBJ whole genome shotgun (WGS) entry which is preliminary data.</text>
</comment>
<accession>A0A1F5R360</accession>
<dbReference type="Proteomes" id="UP000177230">
    <property type="component" value="Unassembled WGS sequence"/>
</dbReference>
<sequence length="426" mass="46553">MKKPFKWVFIAIGLLSTPALATETRVLSLSGASDYVWDNSNVFIFPSVGPLYYRSMVAELGDEGADVASQSSVWLLYANQEQSFGVAGLAINHHSAGYGQLLDHLLPVQNDSFSVDIITRLQDRGLGQRLMGIEQPKASYDLLYSRRFDKITGGILLGRSAWSGLDSYSGEERKADAGITELGLGIGYEPRENLRADATVSYSHFSFGSSYSFSGQDSAQEFLSDGSKRLAFDGRIFYALNEDMVIVPLVKAGYTHMAYRYTQNGDTNSVAGSDETTQFLLGCGWNYQFRNHLKLIAGADLGYSKSLIEDSLIVGSPGEIKETITEWTFPAFHLGMEANLADWITARLGATQSMVSVKHSIDFTDGTSSRSESSEQPYQLNLGLTLKAGNLNLDLLVNPELLYSGGNIVSGSKTWPATSAALSYRF</sequence>
<keyword evidence="1" id="KW-0732">Signal</keyword>
<feature type="signal peptide" evidence="1">
    <location>
        <begin position="1"/>
        <end position="21"/>
    </location>
</feature>
<evidence type="ECO:0000256" key="1">
    <source>
        <dbReference type="SAM" id="SignalP"/>
    </source>
</evidence>